<evidence type="ECO:0000256" key="7">
    <source>
        <dbReference type="ARBA" id="ARBA00031959"/>
    </source>
</evidence>
<evidence type="ECO:0000256" key="9">
    <source>
        <dbReference type="ARBA" id="ARBA00048128"/>
    </source>
</evidence>
<feature type="domain" description="Nucleotidyl transferase" evidence="10">
    <location>
        <begin position="9"/>
        <end position="271"/>
    </location>
</feature>
<comment type="catalytic activity">
    <reaction evidence="9">
        <text>alpha-D-glucose 1-phosphate + UTP + H(+) = UDP-alpha-D-glucose + diphosphate</text>
        <dbReference type="Rhea" id="RHEA:19889"/>
        <dbReference type="ChEBI" id="CHEBI:15378"/>
        <dbReference type="ChEBI" id="CHEBI:33019"/>
        <dbReference type="ChEBI" id="CHEBI:46398"/>
        <dbReference type="ChEBI" id="CHEBI:58601"/>
        <dbReference type="ChEBI" id="CHEBI:58885"/>
        <dbReference type="EC" id="2.7.7.9"/>
    </reaction>
</comment>
<evidence type="ECO:0000256" key="2">
    <source>
        <dbReference type="ARBA" id="ARBA00012415"/>
    </source>
</evidence>
<evidence type="ECO:0000256" key="3">
    <source>
        <dbReference type="ARBA" id="ARBA00019048"/>
    </source>
</evidence>
<comment type="caution">
    <text evidence="11">The sequence shown here is derived from an EMBL/GenBank/DDBJ whole genome shotgun (WGS) entry which is preliminary data.</text>
</comment>
<name>A0ABS4E4S4_9HYPH</name>
<evidence type="ECO:0000256" key="1">
    <source>
        <dbReference type="ARBA" id="ARBA00006890"/>
    </source>
</evidence>
<comment type="similarity">
    <text evidence="1">Belongs to the UDPGP type 2 family.</text>
</comment>
<keyword evidence="4 11" id="KW-0808">Transferase</keyword>
<dbReference type="Gene3D" id="3.90.550.10">
    <property type="entry name" value="Spore Coat Polysaccharide Biosynthesis Protein SpsA, Chain A"/>
    <property type="match status" value="1"/>
</dbReference>
<accession>A0ABS4E4S4</accession>
<dbReference type="InterPro" id="IPR005835">
    <property type="entry name" value="NTP_transferase_dom"/>
</dbReference>
<evidence type="ECO:0000259" key="10">
    <source>
        <dbReference type="Pfam" id="PF00483"/>
    </source>
</evidence>
<dbReference type="RefSeq" id="WP_209948268.1">
    <property type="nucleotide sequence ID" value="NZ_JAGGJU010000014.1"/>
</dbReference>
<dbReference type="SUPFAM" id="SSF53448">
    <property type="entry name" value="Nucleotide-diphospho-sugar transferases"/>
    <property type="match status" value="1"/>
</dbReference>
<sequence>MTKFQPVRKAVIPVAGNGTRFLPATKSMPKEMLTIVDRPVVQYAVDEAMAAGIEHIIFVTSRNKTAIEDYFDTTPDLTSSLTRAGKTAQVDLLEKMLPIAGTVSYTRQQSPLGLGHAVWCARELVGNEPFALLLPDMVSFGPQGCMAGLMDLYDEVGGNVIAVEECAPHETSSYGIVGIGNKVEHGFEVSDMVEKPDPAVAPSNYYLNGRYILQPEIFGLLASQERGAGNEIQLTDSMQRLAEQQAFHAHPYGGRTFDCGSKRGFIEANVAFAMLRAELGEDLAQSIQDLVAGHQQAVRAA</sequence>
<organism evidence="11 12">
    <name type="scientific">Rhizobium halophytocola</name>
    <dbReference type="NCBI Taxonomy" id="735519"/>
    <lineage>
        <taxon>Bacteria</taxon>
        <taxon>Pseudomonadati</taxon>
        <taxon>Pseudomonadota</taxon>
        <taxon>Alphaproteobacteria</taxon>
        <taxon>Hyphomicrobiales</taxon>
        <taxon>Rhizobiaceae</taxon>
        <taxon>Rhizobium/Agrobacterium group</taxon>
        <taxon>Rhizobium</taxon>
    </lineage>
</organism>
<reference evidence="11 12" key="1">
    <citation type="submission" date="2021-03" db="EMBL/GenBank/DDBJ databases">
        <title>Genomic Encyclopedia of Type Strains, Phase IV (KMG-IV): sequencing the most valuable type-strain genomes for metagenomic binning, comparative biology and taxonomic classification.</title>
        <authorList>
            <person name="Goeker M."/>
        </authorList>
    </citation>
    <scope>NUCLEOTIDE SEQUENCE [LARGE SCALE GENOMIC DNA]</scope>
    <source>
        <strain evidence="11 12">DSM 21600</strain>
    </source>
</reference>
<keyword evidence="5 11" id="KW-0548">Nucleotidyltransferase</keyword>
<evidence type="ECO:0000256" key="6">
    <source>
        <dbReference type="ARBA" id="ARBA00031455"/>
    </source>
</evidence>
<proteinExistence type="inferred from homology"/>
<dbReference type="EC" id="2.7.7.9" evidence="2"/>
<dbReference type="Pfam" id="PF00483">
    <property type="entry name" value="NTP_transferase"/>
    <property type="match status" value="1"/>
</dbReference>
<dbReference type="CDD" id="cd02541">
    <property type="entry name" value="UGPase_prokaryotic"/>
    <property type="match status" value="1"/>
</dbReference>
<dbReference type="InterPro" id="IPR005771">
    <property type="entry name" value="GalU_uridylyltTrfase_bac/arc"/>
</dbReference>
<dbReference type="PANTHER" id="PTHR43197:SF1">
    <property type="entry name" value="UTP--GLUCOSE-1-PHOSPHATE URIDYLYLTRANSFERASE"/>
    <property type="match status" value="1"/>
</dbReference>
<evidence type="ECO:0000256" key="5">
    <source>
        <dbReference type="ARBA" id="ARBA00022695"/>
    </source>
</evidence>
<evidence type="ECO:0000256" key="8">
    <source>
        <dbReference type="ARBA" id="ARBA00032341"/>
    </source>
</evidence>
<gene>
    <name evidence="11" type="ORF">J2Z17_004418</name>
</gene>
<protein>
    <recommendedName>
        <fullName evidence="3">UTP--glucose-1-phosphate uridylyltransferase</fullName>
        <ecNumber evidence="2">2.7.7.9</ecNumber>
    </recommendedName>
    <alternativeName>
        <fullName evidence="6">Alpha-D-glucosyl-1-phosphate uridylyltransferase</fullName>
    </alternativeName>
    <alternativeName>
        <fullName evidence="7">UDP-glucose pyrophosphorylase</fullName>
    </alternativeName>
    <alternativeName>
        <fullName evidence="8">Uridine diphosphoglucose pyrophosphorylase</fullName>
    </alternativeName>
</protein>
<dbReference type="Proteomes" id="UP000759443">
    <property type="component" value="Unassembled WGS sequence"/>
</dbReference>
<dbReference type="EMBL" id="JAGGJU010000014">
    <property type="protein sequence ID" value="MBP1852959.1"/>
    <property type="molecule type" value="Genomic_DNA"/>
</dbReference>
<dbReference type="PANTHER" id="PTHR43197">
    <property type="entry name" value="UTP--GLUCOSE-1-PHOSPHATE URIDYLYLTRANSFERASE"/>
    <property type="match status" value="1"/>
</dbReference>
<dbReference type="GO" id="GO:0003983">
    <property type="term" value="F:UTP:glucose-1-phosphate uridylyltransferase activity"/>
    <property type="evidence" value="ECO:0007669"/>
    <property type="project" value="UniProtKB-EC"/>
</dbReference>
<evidence type="ECO:0000313" key="11">
    <source>
        <dbReference type="EMBL" id="MBP1852959.1"/>
    </source>
</evidence>
<dbReference type="InterPro" id="IPR029044">
    <property type="entry name" value="Nucleotide-diphossugar_trans"/>
</dbReference>
<evidence type="ECO:0000313" key="12">
    <source>
        <dbReference type="Proteomes" id="UP000759443"/>
    </source>
</evidence>
<keyword evidence="12" id="KW-1185">Reference proteome</keyword>
<evidence type="ECO:0000256" key="4">
    <source>
        <dbReference type="ARBA" id="ARBA00022679"/>
    </source>
</evidence>